<evidence type="ECO:0000256" key="2">
    <source>
        <dbReference type="PIRSR" id="PIRSR601310-3"/>
    </source>
</evidence>
<comment type="caution">
    <text evidence="5">The sequence shown here is derived from an EMBL/GenBank/DDBJ whole genome shotgun (WGS) entry which is preliminary data.</text>
</comment>
<dbReference type="Proteomes" id="UP000249590">
    <property type="component" value="Unassembled WGS sequence"/>
</dbReference>
<protein>
    <submittedName>
        <fullName evidence="5">HIT family protein</fullName>
    </submittedName>
</protein>
<gene>
    <name evidence="5" type="ORF">DLJ53_07980</name>
</gene>
<dbReference type="GO" id="GO:0003824">
    <property type="term" value="F:catalytic activity"/>
    <property type="evidence" value="ECO:0007669"/>
    <property type="project" value="InterPro"/>
</dbReference>
<feature type="short sequence motif" description="Histidine triad motif" evidence="2 3">
    <location>
        <begin position="96"/>
        <end position="100"/>
    </location>
</feature>
<dbReference type="InterPro" id="IPR036265">
    <property type="entry name" value="HIT-like_sf"/>
</dbReference>
<evidence type="ECO:0000313" key="6">
    <source>
        <dbReference type="Proteomes" id="UP000249590"/>
    </source>
</evidence>
<accession>A0A8B2P065</accession>
<organism evidence="5 6">
    <name type="scientific">Acuticoccus sediminis</name>
    <dbReference type="NCBI Taxonomy" id="2184697"/>
    <lineage>
        <taxon>Bacteria</taxon>
        <taxon>Pseudomonadati</taxon>
        <taxon>Pseudomonadota</taxon>
        <taxon>Alphaproteobacteria</taxon>
        <taxon>Hyphomicrobiales</taxon>
        <taxon>Amorphaceae</taxon>
        <taxon>Acuticoccus</taxon>
    </lineage>
</organism>
<dbReference type="Pfam" id="PF01230">
    <property type="entry name" value="HIT"/>
    <property type="match status" value="1"/>
</dbReference>
<dbReference type="PANTHER" id="PTHR46648">
    <property type="entry name" value="HIT FAMILY PROTEIN 1"/>
    <property type="match status" value="1"/>
</dbReference>
<name>A0A8B2P065_9HYPH</name>
<dbReference type="AlphaFoldDB" id="A0A8B2P065"/>
<dbReference type="PANTHER" id="PTHR46648:SF1">
    <property type="entry name" value="ADENOSINE 5'-MONOPHOSPHORAMIDASE HNT1"/>
    <property type="match status" value="1"/>
</dbReference>
<dbReference type="SUPFAM" id="SSF54197">
    <property type="entry name" value="HIT-like"/>
    <property type="match status" value="1"/>
</dbReference>
<dbReference type="RefSeq" id="WP_111343803.1">
    <property type="nucleotide sequence ID" value="NZ_QHHQ01000001.1"/>
</dbReference>
<feature type="domain" description="HIT" evidence="4">
    <location>
        <begin position="9"/>
        <end position="112"/>
    </location>
</feature>
<dbReference type="Gene3D" id="3.30.428.10">
    <property type="entry name" value="HIT-like"/>
    <property type="match status" value="1"/>
</dbReference>
<dbReference type="GO" id="GO:0009117">
    <property type="term" value="P:nucleotide metabolic process"/>
    <property type="evidence" value="ECO:0007669"/>
    <property type="project" value="TreeGrafter"/>
</dbReference>
<reference evidence="5 6" key="1">
    <citation type="submission" date="2018-05" db="EMBL/GenBank/DDBJ databases">
        <title>Acuticoccus sediminis sp. nov., isolated from deep-sea sediment of Indian Ocean.</title>
        <authorList>
            <person name="Liu X."/>
            <person name="Lai Q."/>
            <person name="Du Y."/>
            <person name="Sun F."/>
            <person name="Zhang X."/>
            <person name="Wang S."/>
            <person name="Shao Z."/>
        </authorList>
    </citation>
    <scope>NUCLEOTIDE SEQUENCE [LARGE SCALE GENOMIC DNA]</scope>
    <source>
        <strain evidence="5 6">PTG4-2</strain>
    </source>
</reference>
<evidence type="ECO:0000256" key="3">
    <source>
        <dbReference type="PROSITE-ProRule" id="PRU00464"/>
    </source>
</evidence>
<dbReference type="PRINTS" id="PR00332">
    <property type="entry name" value="HISTRIAD"/>
</dbReference>
<evidence type="ECO:0000313" key="5">
    <source>
        <dbReference type="EMBL" id="RAI04370.1"/>
    </source>
</evidence>
<dbReference type="OrthoDB" id="9784774at2"/>
<feature type="active site" description="Tele-AMP-histidine intermediate" evidence="1">
    <location>
        <position position="98"/>
    </location>
</feature>
<dbReference type="EMBL" id="QHHQ01000001">
    <property type="protein sequence ID" value="RAI04370.1"/>
    <property type="molecule type" value="Genomic_DNA"/>
</dbReference>
<dbReference type="PROSITE" id="PS51084">
    <property type="entry name" value="HIT_2"/>
    <property type="match status" value="1"/>
</dbReference>
<dbReference type="InterPro" id="IPR001310">
    <property type="entry name" value="Histidine_triad_HIT"/>
</dbReference>
<keyword evidence="6" id="KW-1185">Reference proteome</keyword>
<sequence>MSADETNCLFCRIARGEIPAVTVHADERIVAFLDISPIRPGHVQIIPRAHHDYFDDLPAALAAGILALGQRLAKAQKAAYGVERVSFLFAGGDVRHAHAHLVPMVEPTDITSRRYIAEESLTFRTLPHPGQAALDEVAATLRFHLARLG</sequence>
<dbReference type="InterPro" id="IPR011146">
    <property type="entry name" value="HIT-like"/>
</dbReference>
<proteinExistence type="predicted"/>
<evidence type="ECO:0000256" key="1">
    <source>
        <dbReference type="PIRSR" id="PIRSR601310-1"/>
    </source>
</evidence>
<evidence type="ECO:0000259" key="4">
    <source>
        <dbReference type="PROSITE" id="PS51084"/>
    </source>
</evidence>